<evidence type="ECO:0008006" key="3">
    <source>
        <dbReference type="Google" id="ProtNLM"/>
    </source>
</evidence>
<sequence>MDRRLPNMNQYLSLPGEEFTALLDDATLPLTDFETVPISTVFHAGTIPNPNTLLLFTDGVIFYVHDRTILDQCPQAFELYLSASLSEARFRHEIILLDVPSAELNIILHAMYRTSAAAHFPDIATLVNAVDPISALSHLLSYDLTTITDDMAVRMGSTYLKKLMILHLERHTMLKQILLRPPHPHAPTKKCGFGNQDKVTRTWVLLSAHFVWETGQICLRIVYETY</sequence>
<accession>A0A9P5TRK2</accession>
<protein>
    <recommendedName>
        <fullName evidence="3">BTB domain-containing protein</fullName>
    </recommendedName>
</protein>
<proteinExistence type="predicted"/>
<dbReference type="AlphaFoldDB" id="A0A9P5TRK2"/>
<reference evidence="1" key="1">
    <citation type="submission" date="2020-11" db="EMBL/GenBank/DDBJ databases">
        <authorList>
            <consortium name="DOE Joint Genome Institute"/>
            <person name="Ahrendt S."/>
            <person name="Riley R."/>
            <person name="Andreopoulos W."/>
            <person name="LaButti K."/>
            <person name="Pangilinan J."/>
            <person name="Ruiz-duenas F.J."/>
            <person name="Barrasa J.M."/>
            <person name="Sanchez-Garcia M."/>
            <person name="Camarero S."/>
            <person name="Miyauchi S."/>
            <person name="Serrano A."/>
            <person name="Linde D."/>
            <person name="Babiker R."/>
            <person name="Drula E."/>
            <person name="Ayuso-Fernandez I."/>
            <person name="Pacheco R."/>
            <person name="Padilla G."/>
            <person name="Ferreira P."/>
            <person name="Barriuso J."/>
            <person name="Kellner H."/>
            <person name="Castanera R."/>
            <person name="Alfaro M."/>
            <person name="Ramirez L."/>
            <person name="Pisabarro A.G."/>
            <person name="Kuo A."/>
            <person name="Tritt A."/>
            <person name="Lipzen A."/>
            <person name="He G."/>
            <person name="Yan M."/>
            <person name="Ng V."/>
            <person name="Cullen D."/>
            <person name="Martin F."/>
            <person name="Rosso M.-N."/>
            <person name="Henrissat B."/>
            <person name="Hibbett D."/>
            <person name="Martinez A.T."/>
            <person name="Grigoriev I.V."/>
        </authorList>
    </citation>
    <scope>NUCLEOTIDE SEQUENCE</scope>
    <source>
        <strain evidence="1">AH 44721</strain>
    </source>
</reference>
<evidence type="ECO:0000313" key="2">
    <source>
        <dbReference type="Proteomes" id="UP000724874"/>
    </source>
</evidence>
<gene>
    <name evidence="1" type="ORF">CPB84DRAFT_1842893</name>
</gene>
<dbReference type="EMBL" id="JADNYJ010000008">
    <property type="protein sequence ID" value="KAF8909651.1"/>
    <property type="molecule type" value="Genomic_DNA"/>
</dbReference>
<evidence type="ECO:0000313" key="1">
    <source>
        <dbReference type="EMBL" id="KAF8909651.1"/>
    </source>
</evidence>
<keyword evidence="2" id="KW-1185">Reference proteome</keyword>
<name>A0A9P5TRK2_GYMJU</name>
<dbReference type="OrthoDB" id="3265815at2759"/>
<dbReference type="Proteomes" id="UP000724874">
    <property type="component" value="Unassembled WGS sequence"/>
</dbReference>
<comment type="caution">
    <text evidence="1">The sequence shown here is derived from an EMBL/GenBank/DDBJ whole genome shotgun (WGS) entry which is preliminary data.</text>
</comment>
<organism evidence="1 2">
    <name type="scientific">Gymnopilus junonius</name>
    <name type="common">Spectacular rustgill mushroom</name>
    <name type="synonym">Gymnopilus spectabilis subsp. junonius</name>
    <dbReference type="NCBI Taxonomy" id="109634"/>
    <lineage>
        <taxon>Eukaryota</taxon>
        <taxon>Fungi</taxon>
        <taxon>Dikarya</taxon>
        <taxon>Basidiomycota</taxon>
        <taxon>Agaricomycotina</taxon>
        <taxon>Agaricomycetes</taxon>
        <taxon>Agaricomycetidae</taxon>
        <taxon>Agaricales</taxon>
        <taxon>Agaricineae</taxon>
        <taxon>Hymenogastraceae</taxon>
        <taxon>Gymnopilus</taxon>
    </lineage>
</organism>